<protein>
    <submittedName>
        <fullName evidence="2">Uncharacterized protein</fullName>
    </submittedName>
</protein>
<dbReference type="STRING" id="1298598.JCM21714_1638"/>
<gene>
    <name evidence="2" type="ORF">JCM21714_1638</name>
</gene>
<reference evidence="2 3" key="1">
    <citation type="journal article" date="2014" name="Genome Announc.">
        <title>Draft Genome Sequence of the Boron-Tolerant and Moderately Halotolerant Bacterium Gracilibacillus boraciitolerans JCM 21714T.</title>
        <authorList>
            <person name="Ahmed I."/>
            <person name="Oshima K."/>
            <person name="Suda W."/>
            <person name="Kitamura K."/>
            <person name="Iida T."/>
            <person name="Ohmori Y."/>
            <person name="Fujiwara T."/>
            <person name="Hattori M."/>
            <person name="Ohkuma M."/>
        </authorList>
    </citation>
    <scope>NUCLEOTIDE SEQUENCE [LARGE SCALE GENOMIC DNA]</scope>
    <source>
        <strain evidence="2 3">JCM 21714</strain>
    </source>
</reference>
<evidence type="ECO:0000313" key="3">
    <source>
        <dbReference type="Proteomes" id="UP000019102"/>
    </source>
</evidence>
<accession>W4VGU3</accession>
<feature type="region of interest" description="Disordered" evidence="1">
    <location>
        <begin position="48"/>
        <end position="69"/>
    </location>
</feature>
<dbReference type="Proteomes" id="UP000019102">
    <property type="component" value="Unassembled WGS sequence"/>
</dbReference>
<dbReference type="OrthoDB" id="2163447at2"/>
<comment type="caution">
    <text evidence="2">The sequence shown here is derived from an EMBL/GenBank/DDBJ whole genome shotgun (WGS) entry which is preliminary data.</text>
</comment>
<proteinExistence type="predicted"/>
<sequence>MAILAPNAFVTLGGGAQVNGIVIADRYEASGGNSLNYRNVNMEDFPFASGEPGSNGDLVQPQPVKEIIE</sequence>
<evidence type="ECO:0000313" key="2">
    <source>
        <dbReference type="EMBL" id="GAE92630.1"/>
    </source>
</evidence>
<dbReference type="EMBL" id="BAVS01000006">
    <property type="protein sequence ID" value="GAE92630.1"/>
    <property type="molecule type" value="Genomic_DNA"/>
</dbReference>
<evidence type="ECO:0000256" key="1">
    <source>
        <dbReference type="SAM" id="MobiDB-lite"/>
    </source>
</evidence>
<dbReference type="RefSeq" id="WP_035722675.1">
    <property type="nucleotide sequence ID" value="NZ_BAVS01000006.1"/>
</dbReference>
<name>W4VGU3_9BACI</name>
<organism evidence="2 3">
    <name type="scientific">Gracilibacillus boraciitolerans JCM 21714</name>
    <dbReference type="NCBI Taxonomy" id="1298598"/>
    <lineage>
        <taxon>Bacteria</taxon>
        <taxon>Bacillati</taxon>
        <taxon>Bacillota</taxon>
        <taxon>Bacilli</taxon>
        <taxon>Bacillales</taxon>
        <taxon>Bacillaceae</taxon>
        <taxon>Gracilibacillus</taxon>
    </lineage>
</organism>
<keyword evidence="3" id="KW-1185">Reference proteome</keyword>
<dbReference type="AlphaFoldDB" id="W4VGU3"/>